<evidence type="ECO:0000256" key="1">
    <source>
        <dbReference type="SAM" id="SignalP"/>
    </source>
</evidence>
<evidence type="ECO:0000313" key="3">
    <source>
        <dbReference type="Proteomes" id="UP000294003"/>
    </source>
</evidence>
<sequence length="173" mass="18305">MKIHHFPLLTALVGAVASAAAAALAAPELPLSAQGRWIVDASGARVKLRCVNWGGHMEANVPEGLHKQPVERIADIIAAAGFNCVRLTYSVDHALAPGVKVRDAFVSGAGSAGVQREAVDGLLARVAQKNPWVLEGGGATTRRVFERVIKSLWDRGVVTILDNHVSKAGWCCE</sequence>
<dbReference type="Gene3D" id="3.20.20.80">
    <property type="entry name" value="Glycosidases"/>
    <property type="match status" value="1"/>
</dbReference>
<evidence type="ECO:0000313" key="2">
    <source>
        <dbReference type="EMBL" id="RYO78188.1"/>
    </source>
</evidence>
<feature type="chain" id="PRO_5046052689" description="Glycoside hydrolase family 5 domain-containing protein" evidence="1">
    <location>
        <begin position="26"/>
        <end position="173"/>
    </location>
</feature>
<dbReference type="EMBL" id="QJNS01000400">
    <property type="protein sequence ID" value="RYO78188.1"/>
    <property type="molecule type" value="Genomic_DNA"/>
</dbReference>
<name>A0ABY0GV33_9PEZI</name>
<organism evidence="2 3">
    <name type="scientific">Monosporascus cannonballus</name>
    <dbReference type="NCBI Taxonomy" id="155416"/>
    <lineage>
        <taxon>Eukaryota</taxon>
        <taxon>Fungi</taxon>
        <taxon>Dikarya</taxon>
        <taxon>Ascomycota</taxon>
        <taxon>Pezizomycotina</taxon>
        <taxon>Sordariomycetes</taxon>
        <taxon>Xylariomycetidae</taxon>
        <taxon>Xylariales</taxon>
        <taxon>Xylariales incertae sedis</taxon>
        <taxon>Monosporascus</taxon>
    </lineage>
</organism>
<keyword evidence="1" id="KW-0732">Signal</keyword>
<comment type="caution">
    <text evidence="2">The sequence shown here is derived from an EMBL/GenBank/DDBJ whole genome shotgun (WGS) entry which is preliminary data.</text>
</comment>
<dbReference type="SUPFAM" id="SSF51445">
    <property type="entry name" value="(Trans)glycosidases"/>
    <property type="match status" value="1"/>
</dbReference>
<protein>
    <recommendedName>
        <fullName evidence="4">Glycoside hydrolase family 5 domain-containing protein</fullName>
    </recommendedName>
</protein>
<accession>A0ABY0GV33</accession>
<dbReference type="PANTHER" id="PTHR31263:SF0">
    <property type="entry name" value="CELLULASE FAMILY PROTEIN (AFU_ORTHOLOGUE AFUA_5G14560)"/>
    <property type="match status" value="1"/>
</dbReference>
<reference evidence="2 3" key="1">
    <citation type="submission" date="2018-06" db="EMBL/GenBank/DDBJ databases">
        <title>Complete Genomes of Monosporascus.</title>
        <authorList>
            <person name="Robinson A.J."/>
            <person name="Natvig D.O."/>
        </authorList>
    </citation>
    <scope>NUCLEOTIDE SEQUENCE [LARGE SCALE GENOMIC DNA]</scope>
    <source>
        <strain evidence="2 3">CBS 609.92</strain>
    </source>
</reference>
<gene>
    <name evidence="2" type="ORF">DL762_008815</name>
</gene>
<evidence type="ECO:0008006" key="4">
    <source>
        <dbReference type="Google" id="ProtNLM"/>
    </source>
</evidence>
<dbReference type="InterPro" id="IPR017853">
    <property type="entry name" value="GH"/>
</dbReference>
<dbReference type="PANTHER" id="PTHR31263">
    <property type="entry name" value="CELLULASE FAMILY PROTEIN (AFU_ORTHOLOGUE AFUA_5G14560)"/>
    <property type="match status" value="1"/>
</dbReference>
<keyword evidence="3" id="KW-1185">Reference proteome</keyword>
<dbReference type="Proteomes" id="UP000294003">
    <property type="component" value="Unassembled WGS sequence"/>
</dbReference>
<proteinExistence type="predicted"/>
<feature type="signal peptide" evidence="1">
    <location>
        <begin position="1"/>
        <end position="25"/>
    </location>
</feature>